<evidence type="ECO:0000313" key="5">
    <source>
        <dbReference type="Proteomes" id="UP000286045"/>
    </source>
</evidence>
<evidence type="ECO:0000256" key="2">
    <source>
        <dbReference type="ARBA" id="ARBA00023043"/>
    </source>
</evidence>
<feature type="repeat" description="ANK" evidence="3">
    <location>
        <begin position="217"/>
        <end position="243"/>
    </location>
</feature>
<dbReference type="SUPFAM" id="SSF48403">
    <property type="entry name" value="Ankyrin repeat"/>
    <property type="match status" value="1"/>
</dbReference>
<dbReference type="Gene3D" id="1.25.40.20">
    <property type="entry name" value="Ankyrin repeat-containing domain"/>
    <property type="match status" value="2"/>
</dbReference>
<feature type="repeat" description="ANK" evidence="3">
    <location>
        <begin position="184"/>
        <end position="216"/>
    </location>
</feature>
<name>A0A439CY59_9PEZI</name>
<dbReference type="InterPro" id="IPR002110">
    <property type="entry name" value="Ankyrin_rpt"/>
</dbReference>
<dbReference type="Pfam" id="PF12796">
    <property type="entry name" value="Ank_2"/>
    <property type="match status" value="1"/>
</dbReference>
<dbReference type="InterPro" id="IPR036770">
    <property type="entry name" value="Ankyrin_rpt-contain_sf"/>
</dbReference>
<dbReference type="SMART" id="SM00248">
    <property type="entry name" value="ANK"/>
    <property type="match status" value="4"/>
</dbReference>
<sequence length="295" mass="30945">MLSSRPIAIPFFRGPPSGAGISVSLPTAAPPGSVVADATAEQPPPTSVYAYAVVDSTKSFCDLVSDGAQLILGGLDKFDLDDVELPSSFAAHRSGSSGSSGPLPTPAEVVHALSTSKIYEKAASPVRITNLADSTGPERGRAVETNKVRRNWVGPFHMAARKGQDNIVRTLLQHNADCNLRDGEGLTPLLHATIAGHGEIVRLLLSHGARIDLVDGQSRSALHWAAAERQEAVLRVLLENGGDRSLIIDKHDDSGMTPLHSAVDAGFEAGVELLLRFGASVQCSDIRRAADGAGL</sequence>
<dbReference type="Pfam" id="PF00023">
    <property type="entry name" value="Ank"/>
    <property type="match status" value="1"/>
</dbReference>
<keyword evidence="1" id="KW-0677">Repeat</keyword>
<dbReference type="STRING" id="363999.A0A439CY59"/>
<evidence type="ECO:0000313" key="4">
    <source>
        <dbReference type="EMBL" id="RWA06957.1"/>
    </source>
</evidence>
<reference evidence="4 5" key="1">
    <citation type="submission" date="2018-12" db="EMBL/GenBank/DDBJ databases">
        <title>Draft genome sequence of Xylaria grammica IHI A82.</title>
        <authorList>
            <person name="Buettner E."/>
            <person name="Kellner H."/>
        </authorList>
    </citation>
    <scope>NUCLEOTIDE SEQUENCE [LARGE SCALE GENOMIC DNA]</scope>
    <source>
        <strain evidence="4 5">IHI A82</strain>
    </source>
</reference>
<evidence type="ECO:0000256" key="3">
    <source>
        <dbReference type="PROSITE-ProRule" id="PRU00023"/>
    </source>
</evidence>
<dbReference type="EMBL" id="RYZI01000294">
    <property type="protein sequence ID" value="RWA06957.1"/>
    <property type="molecule type" value="Genomic_DNA"/>
</dbReference>
<keyword evidence="5" id="KW-1185">Reference proteome</keyword>
<feature type="repeat" description="ANK" evidence="3">
    <location>
        <begin position="254"/>
        <end position="286"/>
    </location>
</feature>
<dbReference type="AlphaFoldDB" id="A0A439CY59"/>
<feature type="repeat" description="ANK" evidence="3">
    <location>
        <begin position="151"/>
        <end position="183"/>
    </location>
</feature>
<keyword evidence="2 3" id="KW-0040">ANK repeat</keyword>
<dbReference type="PROSITE" id="PS50297">
    <property type="entry name" value="ANK_REP_REGION"/>
    <property type="match status" value="4"/>
</dbReference>
<protein>
    <submittedName>
        <fullName evidence="4">Uncharacterized protein</fullName>
    </submittedName>
</protein>
<dbReference type="Proteomes" id="UP000286045">
    <property type="component" value="Unassembled WGS sequence"/>
</dbReference>
<gene>
    <name evidence="4" type="ORF">EKO27_g8149</name>
</gene>
<dbReference type="PROSITE" id="PS50088">
    <property type="entry name" value="ANK_REPEAT"/>
    <property type="match status" value="4"/>
</dbReference>
<dbReference type="PANTHER" id="PTHR24171">
    <property type="entry name" value="ANKYRIN REPEAT DOMAIN-CONTAINING PROTEIN 39-RELATED"/>
    <property type="match status" value="1"/>
</dbReference>
<evidence type="ECO:0000256" key="1">
    <source>
        <dbReference type="ARBA" id="ARBA00022737"/>
    </source>
</evidence>
<comment type="caution">
    <text evidence="4">The sequence shown here is derived from an EMBL/GenBank/DDBJ whole genome shotgun (WGS) entry which is preliminary data.</text>
</comment>
<accession>A0A439CY59</accession>
<proteinExistence type="predicted"/>
<organism evidence="4 5">
    <name type="scientific">Xylaria grammica</name>
    <dbReference type="NCBI Taxonomy" id="363999"/>
    <lineage>
        <taxon>Eukaryota</taxon>
        <taxon>Fungi</taxon>
        <taxon>Dikarya</taxon>
        <taxon>Ascomycota</taxon>
        <taxon>Pezizomycotina</taxon>
        <taxon>Sordariomycetes</taxon>
        <taxon>Xylariomycetidae</taxon>
        <taxon>Xylariales</taxon>
        <taxon>Xylariaceae</taxon>
        <taxon>Xylaria</taxon>
    </lineage>
</organism>